<evidence type="ECO:0000313" key="4">
    <source>
        <dbReference type="Proteomes" id="UP000433101"/>
    </source>
</evidence>
<organism evidence="3 4">
    <name type="scientific">Stappia sediminis</name>
    <dbReference type="NCBI Taxonomy" id="2692190"/>
    <lineage>
        <taxon>Bacteria</taxon>
        <taxon>Pseudomonadati</taxon>
        <taxon>Pseudomonadota</taxon>
        <taxon>Alphaproteobacteria</taxon>
        <taxon>Hyphomicrobiales</taxon>
        <taxon>Stappiaceae</taxon>
        <taxon>Stappia</taxon>
    </lineage>
</organism>
<feature type="compositionally biased region" description="Gly residues" evidence="1">
    <location>
        <begin position="34"/>
        <end position="43"/>
    </location>
</feature>
<keyword evidence="2" id="KW-0732">Signal</keyword>
<evidence type="ECO:0000256" key="2">
    <source>
        <dbReference type="SAM" id="SignalP"/>
    </source>
</evidence>
<gene>
    <name evidence="3" type="ORF">GR183_16700</name>
</gene>
<dbReference type="RefSeq" id="WP_160776812.1">
    <property type="nucleotide sequence ID" value="NZ_WUMV01000008.1"/>
</dbReference>
<feature type="chain" id="PRO_5031161522" evidence="2">
    <location>
        <begin position="23"/>
        <end position="97"/>
    </location>
</feature>
<comment type="caution">
    <text evidence="3">The sequence shown here is derived from an EMBL/GenBank/DDBJ whole genome shotgun (WGS) entry which is preliminary data.</text>
</comment>
<evidence type="ECO:0000256" key="1">
    <source>
        <dbReference type="SAM" id="MobiDB-lite"/>
    </source>
</evidence>
<sequence length="97" mass="10343">MRKSSILISAAIIFGFTGSALAAPNANSQSTGNPGNGNQGCGYGDPNFFKNPGDLFKFIRENNGQNPKEFITENIIIDDPETVGEYLNNICKGTDPS</sequence>
<accession>A0A7X3S966</accession>
<dbReference type="Proteomes" id="UP000433101">
    <property type="component" value="Unassembled WGS sequence"/>
</dbReference>
<name>A0A7X3S966_9HYPH</name>
<dbReference type="AlphaFoldDB" id="A0A7X3S966"/>
<feature type="signal peptide" evidence="2">
    <location>
        <begin position="1"/>
        <end position="22"/>
    </location>
</feature>
<protein>
    <submittedName>
        <fullName evidence="3">Uncharacterized protein</fullName>
    </submittedName>
</protein>
<proteinExistence type="predicted"/>
<evidence type="ECO:0000313" key="3">
    <source>
        <dbReference type="EMBL" id="MXN66557.1"/>
    </source>
</evidence>
<feature type="region of interest" description="Disordered" evidence="1">
    <location>
        <begin position="24"/>
        <end position="44"/>
    </location>
</feature>
<reference evidence="3 4" key="1">
    <citation type="submission" date="2019-12" db="EMBL/GenBank/DDBJ databases">
        <authorList>
            <person name="Li M."/>
        </authorList>
    </citation>
    <scope>NUCLEOTIDE SEQUENCE [LARGE SCALE GENOMIC DNA]</scope>
    <source>
        <strain evidence="3 4">GBMRC 2046</strain>
    </source>
</reference>
<dbReference type="EMBL" id="WUMV01000008">
    <property type="protein sequence ID" value="MXN66557.1"/>
    <property type="molecule type" value="Genomic_DNA"/>
</dbReference>
<keyword evidence="4" id="KW-1185">Reference proteome</keyword>